<evidence type="ECO:0000313" key="3">
    <source>
        <dbReference type="Proteomes" id="UP000593818"/>
    </source>
</evidence>
<sequence length="80" mass="8644">MRVDRFDPIEIFERDGWVCSLCSTAIDQGLSYPHPMSASIDHIVPVAEGGEHSRANVAAAHLVCNMRKGVRGAAVQLALV</sequence>
<organism evidence="2 3">
    <name type="scientific">Rhodococcus pyridinivorans</name>
    <dbReference type="NCBI Taxonomy" id="103816"/>
    <lineage>
        <taxon>Bacteria</taxon>
        <taxon>Bacillati</taxon>
        <taxon>Actinomycetota</taxon>
        <taxon>Actinomycetes</taxon>
        <taxon>Mycobacteriales</taxon>
        <taxon>Nocardiaceae</taxon>
        <taxon>Rhodococcus</taxon>
    </lineage>
</organism>
<dbReference type="RefSeq" id="WP_193903151.1">
    <property type="nucleotide sequence ID" value="NZ_CP063450.1"/>
</dbReference>
<keyword evidence="3" id="KW-1185">Reference proteome</keyword>
<keyword evidence="2" id="KW-0540">Nuclease</keyword>
<dbReference type="InterPro" id="IPR002711">
    <property type="entry name" value="HNH"/>
</dbReference>
<dbReference type="Gene3D" id="1.10.30.50">
    <property type="match status" value="1"/>
</dbReference>
<keyword evidence="2" id="KW-0378">Hydrolase</keyword>
<dbReference type="GO" id="GO:0008270">
    <property type="term" value="F:zinc ion binding"/>
    <property type="evidence" value="ECO:0007669"/>
    <property type="project" value="InterPro"/>
</dbReference>
<evidence type="ECO:0000313" key="2">
    <source>
        <dbReference type="EMBL" id="QOV99523.1"/>
    </source>
</evidence>
<accession>A0A7M2XQ46</accession>
<evidence type="ECO:0000259" key="1">
    <source>
        <dbReference type="Pfam" id="PF01844"/>
    </source>
</evidence>
<dbReference type="GO" id="GO:0003676">
    <property type="term" value="F:nucleic acid binding"/>
    <property type="evidence" value="ECO:0007669"/>
    <property type="project" value="InterPro"/>
</dbReference>
<name>A0A7M2XQ46_9NOCA</name>
<dbReference type="Proteomes" id="UP000593818">
    <property type="component" value="Chromosome"/>
</dbReference>
<gene>
    <name evidence="2" type="ORF">INP59_03730</name>
</gene>
<dbReference type="EMBL" id="CP063450">
    <property type="protein sequence ID" value="QOV99523.1"/>
    <property type="molecule type" value="Genomic_DNA"/>
</dbReference>
<dbReference type="Pfam" id="PF01844">
    <property type="entry name" value="HNH"/>
    <property type="match status" value="1"/>
</dbReference>
<dbReference type="GO" id="GO:0004519">
    <property type="term" value="F:endonuclease activity"/>
    <property type="evidence" value="ECO:0007669"/>
    <property type="project" value="UniProtKB-KW"/>
</dbReference>
<dbReference type="CDD" id="cd00085">
    <property type="entry name" value="HNHc"/>
    <property type="match status" value="1"/>
</dbReference>
<proteinExistence type="predicted"/>
<protein>
    <submittedName>
        <fullName evidence="2">HNH endonuclease</fullName>
    </submittedName>
</protein>
<feature type="domain" description="HNH" evidence="1">
    <location>
        <begin position="22"/>
        <end position="70"/>
    </location>
</feature>
<keyword evidence="2" id="KW-0255">Endonuclease</keyword>
<dbReference type="AlphaFoldDB" id="A0A7M2XQ46"/>
<dbReference type="InterPro" id="IPR003615">
    <property type="entry name" value="HNH_nuc"/>
</dbReference>
<reference evidence="2 3" key="1">
    <citation type="submission" date="2020-10" db="EMBL/GenBank/DDBJ databases">
        <title>Whole genome sequence of oil-degrading bacteria Rhodococcus pyridinivorans strain 5Ap.</title>
        <authorList>
            <person name="Akhremchuk A.E."/>
            <person name="Valentovich L.N."/>
            <person name="Charniauskaya M.I."/>
            <person name="Bukliarevich H.A."/>
            <person name="Titok M.A."/>
        </authorList>
    </citation>
    <scope>NUCLEOTIDE SEQUENCE [LARGE SCALE GENOMIC DNA]</scope>
    <source>
        <strain evidence="2 3">5Ap</strain>
    </source>
</reference>